<evidence type="ECO:0000313" key="2">
    <source>
        <dbReference type="EMBL" id="KAK1321613.1"/>
    </source>
</evidence>
<reference evidence="2" key="2">
    <citation type="submission" date="2023-06" db="EMBL/GenBank/DDBJ databases">
        <authorList>
            <person name="Ma L."/>
            <person name="Liu K.-W."/>
            <person name="Li Z."/>
            <person name="Hsiao Y.-Y."/>
            <person name="Qi Y."/>
            <person name="Fu T."/>
            <person name="Tang G."/>
            <person name="Zhang D."/>
            <person name="Sun W.-H."/>
            <person name="Liu D.-K."/>
            <person name="Li Y."/>
            <person name="Chen G.-Z."/>
            <person name="Liu X.-D."/>
            <person name="Liao X.-Y."/>
            <person name="Jiang Y.-T."/>
            <person name="Yu X."/>
            <person name="Hao Y."/>
            <person name="Huang J."/>
            <person name="Zhao X.-W."/>
            <person name="Ke S."/>
            <person name="Chen Y.-Y."/>
            <person name="Wu W.-L."/>
            <person name="Hsu J.-L."/>
            <person name="Lin Y.-F."/>
            <person name="Huang M.-D."/>
            <person name="Li C.-Y."/>
            <person name="Huang L."/>
            <person name="Wang Z.-W."/>
            <person name="Zhao X."/>
            <person name="Zhong W.-Y."/>
            <person name="Peng D.-H."/>
            <person name="Ahmad S."/>
            <person name="Lan S."/>
            <person name="Zhang J.-S."/>
            <person name="Tsai W.-C."/>
            <person name="Van De Peer Y."/>
            <person name="Liu Z.-J."/>
        </authorList>
    </citation>
    <scope>NUCLEOTIDE SEQUENCE</scope>
    <source>
        <strain evidence="2">CP</strain>
        <tissue evidence="2">Leaves</tissue>
    </source>
</reference>
<evidence type="ECO:0000313" key="3">
    <source>
        <dbReference type="Proteomes" id="UP001180020"/>
    </source>
</evidence>
<gene>
    <name evidence="2" type="ORF">QJS10_CPA03g01002</name>
</gene>
<organism evidence="2 3">
    <name type="scientific">Acorus calamus</name>
    <name type="common">Sweet flag</name>
    <dbReference type="NCBI Taxonomy" id="4465"/>
    <lineage>
        <taxon>Eukaryota</taxon>
        <taxon>Viridiplantae</taxon>
        <taxon>Streptophyta</taxon>
        <taxon>Embryophyta</taxon>
        <taxon>Tracheophyta</taxon>
        <taxon>Spermatophyta</taxon>
        <taxon>Magnoliopsida</taxon>
        <taxon>Liliopsida</taxon>
        <taxon>Acoraceae</taxon>
        <taxon>Acorus</taxon>
    </lineage>
</organism>
<dbReference type="EMBL" id="JAUJYO010000003">
    <property type="protein sequence ID" value="KAK1321613.1"/>
    <property type="molecule type" value="Genomic_DNA"/>
</dbReference>
<dbReference type="Proteomes" id="UP001180020">
    <property type="component" value="Unassembled WGS sequence"/>
</dbReference>
<dbReference type="InterPro" id="IPR004332">
    <property type="entry name" value="Transposase_MuDR"/>
</dbReference>
<evidence type="ECO:0000259" key="1">
    <source>
        <dbReference type="Pfam" id="PF03108"/>
    </source>
</evidence>
<sequence>MDCEVPIICYCDGRLVNNGGKPRYVGGHQEIIMIDKTTTYDELVNLIHELTSIDQSRYKLVMTCRYPTLANECMRVYNDTSVKVMLNLYPTHAAGVELYLEKEEVIQRGRSFTRVVDDDQEPVSLSPFNDGRTDMHTEWGTWPSHEFSPHLPSSSHMAFNVNLSPPPSPLNAAHPECPHDNDRDMRVEMDNEEVEVDTDSEHLESLAYVSNEYVSPETDVKQNADDEVPVEHFQPSQRFEERPPSIYTMAEMVNAAIQEGPETVYGHSSRSLPLDIEKDQIFVNKEALYTALREFSIRNSVQFKTKASTTKRLTVECKEQDCRWRMHAIKASGHEY</sequence>
<accession>A0AAV9F6Q9</accession>
<reference evidence="2" key="1">
    <citation type="journal article" date="2023" name="Nat. Commun.">
        <title>Diploid and tetraploid genomes of Acorus and the evolution of monocots.</title>
        <authorList>
            <person name="Ma L."/>
            <person name="Liu K.W."/>
            <person name="Li Z."/>
            <person name="Hsiao Y.Y."/>
            <person name="Qi Y."/>
            <person name="Fu T."/>
            <person name="Tang G.D."/>
            <person name="Zhang D."/>
            <person name="Sun W.H."/>
            <person name="Liu D.K."/>
            <person name="Li Y."/>
            <person name="Chen G.Z."/>
            <person name="Liu X.D."/>
            <person name="Liao X.Y."/>
            <person name="Jiang Y.T."/>
            <person name="Yu X."/>
            <person name="Hao Y."/>
            <person name="Huang J."/>
            <person name="Zhao X.W."/>
            <person name="Ke S."/>
            <person name="Chen Y.Y."/>
            <person name="Wu W.L."/>
            <person name="Hsu J.L."/>
            <person name="Lin Y.F."/>
            <person name="Huang M.D."/>
            <person name="Li C.Y."/>
            <person name="Huang L."/>
            <person name="Wang Z.W."/>
            <person name="Zhao X."/>
            <person name="Zhong W.Y."/>
            <person name="Peng D.H."/>
            <person name="Ahmad S."/>
            <person name="Lan S."/>
            <person name="Zhang J.S."/>
            <person name="Tsai W.C."/>
            <person name="Van de Peer Y."/>
            <person name="Liu Z.J."/>
        </authorList>
    </citation>
    <scope>NUCLEOTIDE SEQUENCE</scope>
    <source>
        <strain evidence="2">CP</strain>
    </source>
</reference>
<comment type="caution">
    <text evidence="2">The sequence shown here is derived from an EMBL/GenBank/DDBJ whole genome shotgun (WGS) entry which is preliminary data.</text>
</comment>
<keyword evidence="3" id="KW-1185">Reference proteome</keyword>
<feature type="domain" description="Transposase MuDR plant" evidence="1">
    <location>
        <begin position="280"/>
        <end position="333"/>
    </location>
</feature>
<proteinExistence type="predicted"/>
<dbReference type="Pfam" id="PF03108">
    <property type="entry name" value="DBD_Tnp_Mut"/>
    <property type="match status" value="1"/>
</dbReference>
<protein>
    <recommendedName>
        <fullName evidence="1">Transposase MuDR plant domain-containing protein</fullName>
    </recommendedName>
</protein>
<name>A0AAV9F6Q9_ACOCL</name>
<dbReference type="AlphaFoldDB" id="A0AAV9F6Q9"/>